<dbReference type="Proteomes" id="UP000033048">
    <property type="component" value="Chromosome"/>
</dbReference>
<evidence type="ECO:0000313" key="2">
    <source>
        <dbReference type="Proteomes" id="UP000033048"/>
    </source>
</evidence>
<dbReference type="AlphaFoldDB" id="A0A0E3X1Z6"/>
<dbReference type="EMBL" id="CP009518">
    <property type="protein sequence ID" value="AKB85720.1"/>
    <property type="molecule type" value="Genomic_DNA"/>
</dbReference>
<protein>
    <submittedName>
        <fullName evidence="1">Uncharacterized protein</fullName>
    </submittedName>
</protein>
<dbReference type="STRING" id="1434104.MCMEM_1667"/>
<keyword evidence="2" id="KW-1185">Reference proteome</keyword>
<organism evidence="1 2">
    <name type="scientific">Methanococcoides methylutens MM1</name>
    <dbReference type="NCBI Taxonomy" id="1434104"/>
    <lineage>
        <taxon>Archaea</taxon>
        <taxon>Methanobacteriati</taxon>
        <taxon>Methanobacteriota</taxon>
        <taxon>Stenosarchaea group</taxon>
        <taxon>Methanomicrobia</taxon>
        <taxon>Methanosarcinales</taxon>
        <taxon>Methanosarcinaceae</taxon>
        <taxon>Methanococcoides</taxon>
    </lineage>
</organism>
<sequence>MRKEFLIIALVIFILIFAGIFLHKGDRDDVSIIALNAPPTVGLNVVNQLEIVIQNNESHIVNVNLDVKNAFVDENGKGLSTSRIIISSIPGENQNLYDQGAISGKVPLVPGENRIQVRVGYEATGTYDVEVKLYQNEQVVDEKATSIKVLPPELSVELEYTEKRSDDVLAYMIDGYIRNEGPGRAEDVSATIVISDLESGEVLSSENYQYDVGGNTKTLLREWRDLPAAVIELSPEGVSEELYRPLESVVKGKTGETYLVTVEIKWNDKFDSTELIIPGSNEQTGGLL</sequence>
<name>A0A0E3X1Z6_METMT</name>
<gene>
    <name evidence="1" type="ORF">MCMEM_1667</name>
</gene>
<accession>A0A0E3X1Z6</accession>
<dbReference type="OrthoDB" id="147044at2157"/>
<dbReference type="HOGENOM" id="CLU_971845_0_0_2"/>
<dbReference type="KEGG" id="mmet:MCMEM_1667"/>
<reference evidence="1 2" key="1">
    <citation type="submission" date="2014-07" db="EMBL/GenBank/DDBJ databases">
        <title>Methanogenic archaea and the global carbon cycle.</title>
        <authorList>
            <person name="Henriksen J.R."/>
            <person name="Luke J."/>
            <person name="Reinhart S."/>
            <person name="Benedict M.N."/>
            <person name="Youngblut N.D."/>
            <person name="Metcalf M.E."/>
            <person name="Whitaker R.J."/>
            <person name="Metcalf W.W."/>
        </authorList>
    </citation>
    <scope>NUCLEOTIDE SEQUENCE [LARGE SCALE GENOMIC DNA]</scope>
    <source>
        <strain evidence="1 2">MM1</strain>
    </source>
</reference>
<dbReference type="GeneID" id="24894230"/>
<dbReference type="RefSeq" id="WP_048205779.1">
    <property type="nucleotide sequence ID" value="NZ_CP009518.1"/>
</dbReference>
<proteinExistence type="predicted"/>
<evidence type="ECO:0000313" key="1">
    <source>
        <dbReference type="EMBL" id="AKB85720.1"/>
    </source>
</evidence>